<feature type="domain" description="Aminoglycoside phosphotransferase" evidence="1">
    <location>
        <begin position="39"/>
        <end position="278"/>
    </location>
</feature>
<dbReference type="PANTHER" id="PTHR39179:SF3">
    <property type="entry name" value="COTS-RELATED PROTEIN"/>
    <property type="match status" value="1"/>
</dbReference>
<dbReference type="SUPFAM" id="SSF56112">
    <property type="entry name" value="Protein kinase-like (PK-like)"/>
    <property type="match status" value="1"/>
</dbReference>
<organism evidence="2 3">
    <name type="scientific">Salinithrix halophila</name>
    <dbReference type="NCBI Taxonomy" id="1485204"/>
    <lineage>
        <taxon>Bacteria</taxon>
        <taxon>Bacillati</taxon>
        <taxon>Bacillota</taxon>
        <taxon>Bacilli</taxon>
        <taxon>Bacillales</taxon>
        <taxon>Thermoactinomycetaceae</taxon>
        <taxon>Salinithrix</taxon>
    </lineage>
</organism>
<dbReference type="RefSeq" id="WP_380702621.1">
    <property type="nucleotide sequence ID" value="NZ_JBHSAP010000007.1"/>
</dbReference>
<gene>
    <name evidence="2" type="ORF">ACFOUO_04635</name>
</gene>
<evidence type="ECO:0000313" key="2">
    <source>
        <dbReference type="EMBL" id="MFC4076091.1"/>
    </source>
</evidence>
<protein>
    <submittedName>
        <fullName evidence="2">Phosphotransferase</fullName>
    </submittedName>
</protein>
<dbReference type="PANTHER" id="PTHR39179">
    <property type="entry name" value="SPORE COAT PROTEIN I"/>
    <property type="match status" value="1"/>
</dbReference>
<reference evidence="3" key="1">
    <citation type="journal article" date="2019" name="Int. J. Syst. Evol. Microbiol.">
        <title>The Global Catalogue of Microorganisms (GCM) 10K type strain sequencing project: providing services to taxonomists for standard genome sequencing and annotation.</title>
        <authorList>
            <consortium name="The Broad Institute Genomics Platform"/>
            <consortium name="The Broad Institute Genome Sequencing Center for Infectious Disease"/>
            <person name="Wu L."/>
            <person name="Ma J."/>
        </authorList>
    </citation>
    <scope>NUCLEOTIDE SEQUENCE [LARGE SCALE GENOMIC DNA]</scope>
    <source>
        <strain evidence="3">IBRC-M 10813</strain>
    </source>
</reference>
<evidence type="ECO:0000259" key="1">
    <source>
        <dbReference type="Pfam" id="PF01636"/>
    </source>
</evidence>
<dbReference type="InterPro" id="IPR047175">
    <property type="entry name" value="CotS-like"/>
</dbReference>
<proteinExistence type="predicted"/>
<evidence type="ECO:0000313" key="3">
    <source>
        <dbReference type="Proteomes" id="UP001595843"/>
    </source>
</evidence>
<comment type="caution">
    <text evidence="2">The sequence shown here is derived from an EMBL/GenBank/DDBJ whole genome shotgun (WGS) entry which is preliminary data.</text>
</comment>
<dbReference type="Pfam" id="PF01636">
    <property type="entry name" value="APH"/>
    <property type="match status" value="1"/>
</dbReference>
<dbReference type="InterPro" id="IPR011009">
    <property type="entry name" value="Kinase-like_dom_sf"/>
</dbReference>
<dbReference type="EMBL" id="JBHSAP010000007">
    <property type="protein sequence ID" value="MFC4076091.1"/>
    <property type="molecule type" value="Genomic_DNA"/>
</dbReference>
<dbReference type="Gene3D" id="3.30.200.20">
    <property type="entry name" value="Phosphorylase Kinase, domain 1"/>
    <property type="match status" value="1"/>
</dbReference>
<sequence>MGDAAKQIEEWTGEPRLAEMLHHHYGLRLIEAEPRGGVFCLTTDRGHYALKRVREREEMRWSLVEQVAQHLSETGEIRIQAPLKNRRGKLTFAGLKNRFVLLPWIEAEVKDWRKDAACWPRVARALARFHIDTRGFHPHRSATSYTHTGKWEKIWGQMEQSLTMFKMAADISDQLTPVDRVWIRQCTFAEGMVDTALRYLKRVGGDAVVSASRKSGEVCHCNLHRKNVLWDRHGGVHFIDWNCITLDVRSRDLARLSLYAYGRTGRSEAVFALLKGYQEIAPLDEAEYGLIYAQLLFPHQLIHSLHQIYQEQKVPSHLAKGYLSSTVEREELKSGLLRDFPAQVKAVFGVSIPRVDWLDSEGSGQ</sequence>
<dbReference type="Gene3D" id="3.90.1200.10">
    <property type="match status" value="1"/>
</dbReference>
<dbReference type="InterPro" id="IPR002575">
    <property type="entry name" value="Aminoglycoside_PTrfase"/>
</dbReference>
<name>A0ABV8JFU8_9BACL</name>
<accession>A0ABV8JFU8</accession>
<keyword evidence="3" id="KW-1185">Reference proteome</keyword>
<dbReference type="Proteomes" id="UP001595843">
    <property type="component" value="Unassembled WGS sequence"/>
</dbReference>